<feature type="transmembrane region" description="Helical" evidence="1">
    <location>
        <begin position="74"/>
        <end position="96"/>
    </location>
</feature>
<dbReference type="EMBL" id="CP155447">
    <property type="protein sequence ID" value="XBH05633.1"/>
    <property type="molecule type" value="Genomic_DNA"/>
</dbReference>
<keyword evidence="1" id="KW-0812">Transmembrane</keyword>
<evidence type="ECO:0000313" key="2">
    <source>
        <dbReference type="EMBL" id="XBH05633.1"/>
    </source>
</evidence>
<protein>
    <submittedName>
        <fullName evidence="2">Uncharacterized protein</fullName>
    </submittedName>
</protein>
<sequence length="104" mass="11832">MESPSVRFTIRGMMVVVAAAATYLLFFRADIMLGLWAIGISLPGLLWVTEAVWLAKMRGQVMTITERFVTFVRVLMLTIAVHAAVISTIVVIFSLIRRWYRWLA</sequence>
<keyword evidence="1" id="KW-0472">Membrane</keyword>
<keyword evidence="1" id="KW-1133">Transmembrane helix</keyword>
<evidence type="ECO:0000256" key="1">
    <source>
        <dbReference type="SAM" id="Phobius"/>
    </source>
</evidence>
<accession>A0AAU7CJK3</accession>
<organism evidence="2">
    <name type="scientific">Singulisphaera sp. Ch08</name>
    <dbReference type="NCBI Taxonomy" id="3120278"/>
    <lineage>
        <taxon>Bacteria</taxon>
        <taxon>Pseudomonadati</taxon>
        <taxon>Planctomycetota</taxon>
        <taxon>Planctomycetia</taxon>
        <taxon>Isosphaerales</taxon>
        <taxon>Isosphaeraceae</taxon>
        <taxon>Singulisphaera</taxon>
    </lineage>
</organism>
<feature type="transmembrane region" description="Helical" evidence="1">
    <location>
        <begin position="6"/>
        <end position="26"/>
    </location>
</feature>
<name>A0AAU7CJK3_9BACT</name>
<proteinExistence type="predicted"/>
<reference evidence="2" key="1">
    <citation type="submission" date="2024-05" db="EMBL/GenBank/DDBJ databases">
        <title>Planctomycetes of the genus Singulisphaera possess chitinolytic capabilities.</title>
        <authorList>
            <person name="Ivanova A."/>
        </authorList>
    </citation>
    <scope>NUCLEOTIDE SEQUENCE</scope>
    <source>
        <strain evidence="2">Ch08T</strain>
    </source>
</reference>
<dbReference type="RefSeq" id="WP_406698479.1">
    <property type="nucleotide sequence ID" value="NZ_CP155447.1"/>
</dbReference>
<dbReference type="AlphaFoldDB" id="A0AAU7CJK3"/>
<feature type="transmembrane region" description="Helical" evidence="1">
    <location>
        <begin position="33"/>
        <end position="54"/>
    </location>
</feature>
<gene>
    <name evidence="2" type="ORF">V5E97_06320</name>
</gene>